<gene>
    <name evidence="7" type="ORF">FDP41_009225</name>
</gene>
<feature type="domain" description="Fatty acid hydroxylase" evidence="6">
    <location>
        <begin position="145"/>
        <end position="273"/>
    </location>
</feature>
<name>A0A6A5BBI7_NAEFO</name>
<reference evidence="7 8" key="1">
    <citation type="journal article" date="2019" name="Sci. Rep.">
        <title>Nanopore sequencing improves the draft genome of the human pathogenic amoeba Naegleria fowleri.</title>
        <authorList>
            <person name="Liechti N."/>
            <person name="Schurch N."/>
            <person name="Bruggmann R."/>
            <person name="Wittwer M."/>
        </authorList>
    </citation>
    <scope>NUCLEOTIDE SEQUENCE [LARGE SCALE GENOMIC DNA]</scope>
    <source>
        <strain evidence="7 8">ATCC 30894</strain>
    </source>
</reference>
<evidence type="ECO:0000313" key="7">
    <source>
        <dbReference type="EMBL" id="KAF0972322.1"/>
    </source>
</evidence>
<evidence type="ECO:0000256" key="1">
    <source>
        <dbReference type="ARBA" id="ARBA00004370"/>
    </source>
</evidence>
<dbReference type="Proteomes" id="UP000444721">
    <property type="component" value="Unassembled WGS sequence"/>
</dbReference>
<dbReference type="GO" id="GO:0016491">
    <property type="term" value="F:oxidoreductase activity"/>
    <property type="evidence" value="ECO:0007669"/>
    <property type="project" value="InterPro"/>
</dbReference>
<evidence type="ECO:0000259" key="6">
    <source>
        <dbReference type="Pfam" id="PF04116"/>
    </source>
</evidence>
<sequence>MTNSILHLLNHFLPIDQLFSSPLDHKDSVALTNEQQQQQEQQPGSTLLYWTLVPSLLTLTSMFISLLAQLFSSFWPRIEYAPHVQNKPTKSLWLSFVLNHSMASVLTSGCIAWSRSHGSLYEFNLFEMHSNWDRVWYVGKVLMCVLFMLILYDLCVYVFHRSCHAFKFMYRFFHQQHHENCAPRGVLDAIYGDSLESLIVALCASGQMMLFEFPISSVVIFLFLISFLVQVNHSGHCVEIPFLYNYRFHTSHHLHFRVNFSEHIMLWDYLFGTLKLSDPNTMQNGSKSVLNLHNERTIEVKRCKDK</sequence>
<dbReference type="GO" id="GO:0005506">
    <property type="term" value="F:iron ion binding"/>
    <property type="evidence" value="ECO:0007669"/>
    <property type="project" value="InterPro"/>
</dbReference>
<dbReference type="VEuPathDB" id="AmoebaDB:NF0049310"/>
<dbReference type="InterPro" id="IPR050307">
    <property type="entry name" value="Sterol_Desaturase_Related"/>
</dbReference>
<protein>
    <recommendedName>
        <fullName evidence="6">Fatty acid hydroxylase domain-containing protein</fullName>
    </recommendedName>
</protein>
<evidence type="ECO:0000313" key="8">
    <source>
        <dbReference type="Proteomes" id="UP000444721"/>
    </source>
</evidence>
<dbReference type="GO" id="GO:0016020">
    <property type="term" value="C:membrane"/>
    <property type="evidence" value="ECO:0007669"/>
    <property type="project" value="UniProtKB-SubCell"/>
</dbReference>
<evidence type="ECO:0000256" key="2">
    <source>
        <dbReference type="ARBA" id="ARBA00022692"/>
    </source>
</evidence>
<feature type="transmembrane region" description="Helical" evidence="5">
    <location>
        <begin position="209"/>
        <end position="229"/>
    </location>
</feature>
<organism evidence="7 8">
    <name type="scientific">Naegleria fowleri</name>
    <name type="common">Brain eating amoeba</name>
    <dbReference type="NCBI Taxonomy" id="5763"/>
    <lineage>
        <taxon>Eukaryota</taxon>
        <taxon>Discoba</taxon>
        <taxon>Heterolobosea</taxon>
        <taxon>Tetramitia</taxon>
        <taxon>Eutetramitia</taxon>
        <taxon>Vahlkampfiidae</taxon>
        <taxon>Naegleria</taxon>
    </lineage>
</organism>
<dbReference type="EMBL" id="VFQX01000068">
    <property type="protein sequence ID" value="KAF0972322.1"/>
    <property type="molecule type" value="Genomic_DNA"/>
</dbReference>
<dbReference type="AlphaFoldDB" id="A0A6A5BBI7"/>
<accession>A0A6A5BBI7</accession>
<dbReference type="VEuPathDB" id="AmoebaDB:FDP41_009225"/>
<keyword evidence="2 5" id="KW-0812">Transmembrane</keyword>
<dbReference type="GeneID" id="68116442"/>
<keyword evidence="8" id="KW-1185">Reference proteome</keyword>
<comment type="subcellular location">
    <subcellularLocation>
        <location evidence="1">Membrane</location>
    </subcellularLocation>
</comment>
<dbReference type="OMA" id="HENCAPR"/>
<evidence type="ECO:0000256" key="3">
    <source>
        <dbReference type="ARBA" id="ARBA00022989"/>
    </source>
</evidence>
<feature type="transmembrane region" description="Helical" evidence="5">
    <location>
        <begin position="135"/>
        <end position="159"/>
    </location>
</feature>
<dbReference type="GO" id="GO:0008610">
    <property type="term" value="P:lipid biosynthetic process"/>
    <property type="evidence" value="ECO:0007669"/>
    <property type="project" value="InterPro"/>
</dbReference>
<dbReference type="Pfam" id="PF04116">
    <property type="entry name" value="FA_hydroxylase"/>
    <property type="match status" value="1"/>
</dbReference>
<feature type="transmembrane region" description="Helical" evidence="5">
    <location>
        <begin position="92"/>
        <end position="115"/>
    </location>
</feature>
<evidence type="ECO:0000256" key="5">
    <source>
        <dbReference type="SAM" id="Phobius"/>
    </source>
</evidence>
<dbReference type="InterPro" id="IPR006694">
    <property type="entry name" value="Fatty_acid_hydroxylase"/>
</dbReference>
<feature type="transmembrane region" description="Helical" evidence="5">
    <location>
        <begin position="47"/>
        <end position="71"/>
    </location>
</feature>
<keyword evidence="3 5" id="KW-1133">Transmembrane helix</keyword>
<evidence type="ECO:0000256" key="4">
    <source>
        <dbReference type="ARBA" id="ARBA00023136"/>
    </source>
</evidence>
<dbReference type="PANTHER" id="PTHR11863">
    <property type="entry name" value="STEROL DESATURASE"/>
    <property type="match status" value="1"/>
</dbReference>
<proteinExistence type="predicted"/>
<dbReference type="OrthoDB" id="408954at2759"/>
<keyword evidence="4 5" id="KW-0472">Membrane</keyword>
<dbReference type="RefSeq" id="XP_044557037.1">
    <property type="nucleotide sequence ID" value="XM_044713161.1"/>
</dbReference>
<comment type="caution">
    <text evidence="7">The sequence shown here is derived from an EMBL/GenBank/DDBJ whole genome shotgun (WGS) entry which is preliminary data.</text>
</comment>